<gene>
    <name evidence="2" type="ORF">POCTA_138.1.T0130431</name>
</gene>
<evidence type="ECO:0000313" key="3">
    <source>
        <dbReference type="Proteomes" id="UP000683925"/>
    </source>
</evidence>
<evidence type="ECO:0000256" key="1">
    <source>
        <dbReference type="SAM" id="MobiDB-lite"/>
    </source>
</evidence>
<feature type="compositionally biased region" description="Polar residues" evidence="1">
    <location>
        <begin position="121"/>
        <end position="138"/>
    </location>
</feature>
<proteinExistence type="predicted"/>
<protein>
    <submittedName>
        <fullName evidence="2">Uncharacterized protein</fullName>
    </submittedName>
</protein>
<name>A0A8S1SUZ1_PAROT</name>
<feature type="region of interest" description="Disordered" evidence="1">
    <location>
        <begin position="116"/>
        <end position="138"/>
    </location>
</feature>
<dbReference type="OMA" id="ELLDHNM"/>
<accession>A0A8S1SUZ1</accession>
<reference evidence="2" key="1">
    <citation type="submission" date="2021-01" db="EMBL/GenBank/DDBJ databases">
        <authorList>
            <consortium name="Genoscope - CEA"/>
            <person name="William W."/>
        </authorList>
    </citation>
    <scope>NUCLEOTIDE SEQUENCE</scope>
</reference>
<dbReference type="OrthoDB" id="306620at2759"/>
<comment type="caution">
    <text evidence="2">The sequence shown here is derived from an EMBL/GenBank/DDBJ whole genome shotgun (WGS) entry which is preliminary data.</text>
</comment>
<dbReference type="EMBL" id="CAJJDP010000012">
    <property type="protein sequence ID" value="CAD8142342.1"/>
    <property type="molecule type" value="Genomic_DNA"/>
</dbReference>
<sequence>MQNCDLNSYQIGLSRKQQLGPYSDIEYSSSRYQLSTNNLNHKNIQNLKNRISQLQSVLSCKYRKGSLTRSKLDDSTNLTIDKSTYSLKEHKQDFTNFPQQSMKSSDYFIMNDMPSKKTQKENQSQSERINKSILKNKTNNRLSTQKLQQKELLDHNMKNIKIQKQSQTDILQECLRQSLHDKILFLEELKMQKQQKIRQDYKYQKKQIELDCQNQIQKQIQNYEKQIKNLVESKYNKNSFFQSPLKSQNSSYLTLGTVESVKNFKKEYNEKTHKVIKVRFQNADIAKFKTEYD</sequence>
<dbReference type="AlphaFoldDB" id="A0A8S1SUZ1"/>
<evidence type="ECO:0000313" key="2">
    <source>
        <dbReference type="EMBL" id="CAD8142342.1"/>
    </source>
</evidence>
<keyword evidence="3" id="KW-1185">Reference proteome</keyword>
<organism evidence="2 3">
    <name type="scientific">Paramecium octaurelia</name>
    <dbReference type="NCBI Taxonomy" id="43137"/>
    <lineage>
        <taxon>Eukaryota</taxon>
        <taxon>Sar</taxon>
        <taxon>Alveolata</taxon>
        <taxon>Ciliophora</taxon>
        <taxon>Intramacronucleata</taxon>
        <taxon>Oligohymenophorea</taxon>
        <taxon>Peniculida</taxon>
        <taxon>Parameciidae</taxon>
        <taxon>Paramecium</taxon>
    </lineage>
</organism>
<dbReference type="Proteomes" id="UP000683925">
    <property type="component" value="Unassembled WGS sequence"/>
</dbReference>